<reference evidence="2" key="1">
    <citation type="submission" date="2020-05" db="EMBL/GenBank/DDBJ databases">
        <authorList>
            <person name="Chiriac C."/>
            <person name="Salcher M."/>
            <person name="Ghai R."/>
            <person name="Kavagutti S V."/>
        </authorList>
    </citation>
    <scope>NUCLEOTIDE SEQUENCE</scope>
</reference>
<dbReference type="SMART" id="SM00316">
    <property type="entry name" value="S1"/>
    <property type="match status" value="1"/>
</dbReference>
<dbReference type="GO" id="GO:0006402">
    <property type="term" value="P:mRNA catabolic process"/>
    <property type="evidence" value="ECO:0007669"/>
    <property type="project" value="TreeGrafter"/>
</dbReference>
<sequence>MTPPPREPRPAGQPQVVLLEKRGKFLVGDPFFEPGQQISIGKPPAKARAGKLALIAAPGGGARNARAKILRLLGSPNIARNVVEALMLDRGLRRRFPKKVLAAAEAARLHPHPEPQRRDLRDLVTFTIDPTTAKDFDDAISAERLSPTRTRIWVHIADVSAFVRPGDPVDNEARRRATSVYVPGAVEPMLPEALSNDACSLVPGEDRLAVTAELEFEDGALAASSFYRSLIRSDKRLSYEDVDQIFAGEAEAEDPWREPLAAAREVSAALEAARRAGGAALAIESVEPEFAFDLQGHVADSVASVQTESHRLIEHLMIAANSAVATLCCERAIPTLYRIHERPESESVQRLLDQLASLDVATPPAAEHISSADAGEVVAAASLAVDEHVKRTGVARMGLTYLVLRSLRQARYSPDNLGHAGLGLSNYCHFTSPIRRYPDLLCHRALLSAVGFDEKPPRADELDEAAVWTSERERDAIRTERIADSIAGSFLLERRLMERGPDEPFEGEVTGLINAGIFISFDGGAHEGFLPVRRIKGDWWDLNEQGTIMTGSRTGTTIRFGDRLKVKVDRIDTARGRVDLVLAEEPDAR</sequence>
<dbReference type="Pfam" id="PF00575">
    <property type="entry name" value="S1"/>
    <property type="match status" value="1"/>
</dbReference>
<dbReference type="AlphaFoldDB" id="A0A6J5Z4B7"/>
<organism evidence="2">
    <name type="scientific">freshwater metagenome</name>
    <dbReference type="NCBI Taxonomy" id="449393"/>
    <lineage>
        <taxon>unclassified sequences</taxon>
        <taxon>metagenomes</taxon>
        <taxon>ecological metagenomes</taxon>
    </lineage>
</organism>
<dbReference type="InterPro" id="IPR003029">
    <property type="entry name" value="S1_domain"/>
</dbReference>
<dbReference type="InterPro" id="IPR001900">
    <property type="entry name" value="RNase_II/R"/>
</dbReference>
<dbReference type="InterPro" id="IPR050180">
    <property type="entry name" value="RNR_Ribonuclease"/>
</dbReference>
<dbReference type="Gene3D" id="2.40.50.140">
    <property type="entry name" value="Nucleic acid-binding proteins"/>
    <property type="match status" value="1"/>
</dbReference>
<dbReference type="PANTHER" id="PTHR23355">
    <property type="entry name" value="RIBONUCLEASE"/>
    <property type="match status" value="1"/>
</dbReference>
<dbReference type="PANTHER" id="PTHR23355:SF9">
    <property type="entry name" value="DIS3-LIKE EXONUCLEASE 2"/>
    <property type="match status" value="1"/>
</dbReference>
<dbReference type="GO" id="GO:0005829">
    <property type="term" value="C:cytosol"/>
    <property type="evidence" value="ECO:0007669"/>
    <property type="project" value="TreeGrafter"/>
</dbReference>
<accession>A0A6J5Z4B7</accession>
<dbReference type="GO" id="GO:0004540">
    <property type="term" value="F:RNA nuclease activity"/>
    <property type="evidence" value="ECO:0007669"/>
    <property type="project" value="InterPro"/>
</dbReference>
<evidence type="ECO:0000313" key="2">
    <source>
        <dbReference type="EMBL" id="CAB4337294.1"/>
    </source>
</evidence>
<proteinExistence type="predicted"/>
<dbReference type="EMBL" id="CAESAN010000014">
    <property type="protein sequence ID" value="CAB4337294.1"/>
    <property type="molecule type" value="Genomic_DNA"/>
</dbReference>
<name>A0A6J5Z4B7_9ZZZZ</name>
<dbReference type="Pfam" id="PF00773">
    <property type="entry name" value="RNB"/>
    <property type="match status" value="1"/>
</dbReference>
<dbReference type="InterPro" id="IPR012340">
    <property type="entry name" value="NA-bd_OB-fold"/>
</dbReference>
<feature type="domain" description="S1 motif" evidence="1">
    <location>
        <begin position="502"/>
        <end position="583"/>
    </location>
</feature>
<dbReference type="SMART" id="SM00955">
    <property type="entry name" value="RNB"/>
    <property type="match status" value="1"/>
</dbReference>
<dbReference type="PROSITE" id="PS50126">
    <property type="entry name" value="S1"/>
    <property type="match status" value="1"/>
</dbReference>
<dbReference type="SUPFAM" id="SSF50249">
    <property type="entry name" value="Nucleic acid-binding proteins"/>
    <property type="match status" value="2"/>
</dbReference>
<protein>
    <submittedName>
        <fullName evidence="2">Unannotated protein</fullName>
    </submittedName>
</protein>
<dbReference type="GO" id="GO:0003723">
    <property type="term" value="F:RNA binding"/>
    <property type="evidence" value="ECO:0007669"/>
    <property type="project" value="InterPro"/>
</dbReference>
<evidence type="ECO:0000259" key="1">
    <source>
        <dbReference type="PROSITE" id="PS50126"/>
    </source>
</evidence>
<dbReference type="CDD" id="cd04471">
    <property type="entry name" value="S1_RNase_R"/>
    <property type="match status" value="1"/>
</dbReference>
<gene>
    <name evidence="2" type="ORF">UFOPK3547_00278</name>
</gene>